<sequence>MAVGIALPLQIHKRRVRYLLVRDASLPCVSSPSEQPPADSAKFHHSVFSVKPSSPLSPLNYQLYRSEEDPFDGGRQPSVGHWLKILQVQGSLLGVRGGTAVERSMHGGHSEISGSSAGPPVCAALERTGWLTTSWPGFTDSSHLLGSSHGSGAH</sequence>
<proteinExistence type="predicted"/>
<dbReference type="Proteomes" id="UP000070544">
    <property type="component" value="Unassembled WGS sequence"/>
</dbReference>
<accession>A0A139AJK1</accession>
<dbReference type="EMBL" id="KQ965749">
    <property type="protein sequence ID" value="KXS16980.1"/>
    <property type="molecule type" value="Genomic_DNA"/>
</dbReference>
<gene>
    <name evidence="1" type="ORF">M427DRAFT_30800</name>
</gene>
<dbReference type="AlphaFoldDB" id="A0A139AJK1"/>
<organism evidence="1 2">
    <name type="scientific">Gonapodya prolifera (strain JEL478)</name>
    <name type="common">Monoblepharis prolifera</name>
    <dbReference type="NCBI Taxonomy" id="1344416"/>
    <lineage>
        <taxon>Eukaryota</taxon>
        <taxon>Fungi</taxon>
        <taxon>Fungi incertae sedis</taxon>
        <taxon>Chytridiomycota</taxon>
        <taxon>Chytridiomycota incertae sedis</taxon>
        <taxon>Monoblepharidomycetes</taxon>
        <taxon>Monoblepharidales</taxon>
        <taxon>Gonapodyaceae</taxon>
        <taxon>Gonapodya</taxon>
    </lineage>
</organism>
<keyword evidence="2" id="KW-1185">Reference proteome</keyword>
<name>A0A139AJK1_GONPJ</name>
<reference evidence="1 2" key="1">
    <citation type="journal article" date="2015" name="Genome Biol. Evol.">
        <title>Phylogenomic analyses indicate that early fungi evolved digesting cell walls of algal ancestors of land plants.</title>
        <authorList>
            <person name="Chang Y."/>
            <person name="Wang S."/>
            <person name="Sekimoto S."/>
            <person name="Aerts A.L."/>
            <person name="Choi C."/>
            <person name="Clum A."/>
            <person name="LaButti K.M."/>
            <person name="Lindquist E.A."/>
            <person name="Yee Ngan C."/>
            <person name="Ohm R.A."/>
            <person name="Salamov A.A."/>
            <person name="Grigoriev I.V."/>
            <person name="Spatafora J.W."/>
            <person name="Berbee M.L."/>
        </authorList>
    </citation>
    <scope>NUCLEOTIDE SEQUENCE [LARGE SCALE GENOMIC DNA]</scope>
    <source>
        <strain evidence="1 2">JEL478</strain>
    </source>
</reference>
<evidence type="ECO:0000313" key="1">
    <source>
        <dbReference type="EMBL" id="KXS16980.1"/>
    </source>
</evidence>
<protein>
    <submittedName>
        <fullName evidence="1">Uncharacterized protein</fullName>
    </submittedName>
</protein>
<evidence type="ECO:0000313" key="2">
    <source>
        <dbReference type="Proteomes" id="UP000070544"/>
    </source>
</evidence>